<dbReference type="PANTHER" id="PTHR33991">
    <property type="entry name" value="DNA REPAIR PROTEIN RECO"/>
    <property type="match status" value="1"/>
</dbReference>
<dbReference type="InterPro" id="IPR042242">
    <property type="entry name" value="RecO_C"/>
</dbReference>
<dbReference type="AlphaFoldDB" id="A0A380TIG5"/>
<feature type="domain" description="DNA replication/recombination mediator RecO N-terminal" evidence="7">
    <location>
        <begin position="1"/>
        <end position="70"/>
    </location>
</feature>
<evidence type="ECO:0000256" key="1">
    <source>
        <dbReference type="ARBA" id="ARBA00007452"/>
    </source>
</evidence>
<name>A0A380TIG5_9ZZZZ</name>
<dbReference type="InterPro" id="IPR012340">
    <property type="entry name" value="NA-bd_OB-fold"/>
</dbReference>
<dbReference type="Pfam" id="PF02565">
    <property type="entry name" value="RecO_C"/>
    <property type="match status" value="1"/>
</dbReference>
<dbReference type="InterPro" id="IPR037278">
    <property type="entry name" value="ARFGAP/RecO"/>
</dbReference>
<dbReference type="GO" id="GO:0043590">
    <property type="term" value="C:bacterial nucleoid"/>
    <property type="evidence" value="ECO:0007669"/>
    <property type="project" value="TreeGrafter"/>
</dbReference>
<reference evidence="8" key="1">
    <citation type="submission" date="2018-07" db="EMBL/GenBank/DDBJ databases">
        <authorList>
            <person name="Quirk P.G."/>
            <person name="Krulwich T.A."/>
        </authorList>
    </citation>
    <scope>NUCLEOTIDE SEQUENCE</scope>
</reference>
<dbReference type="SUPFAM" id="SSF57863">
    <property type="entry name" value="ArfGap/RecO-like zinc finger"/>
    <property type="match status" value="1"/>
</dbReference>
<dbReference type="EMBL" id="UIDG01000390">
    <property type="protein sequence ID" value="SUS07499.1"/>
    <property type="molecule type" value="Genomic_DNA"/>
</dbReference>
<evidence type="ECO:0000259" key="7">
    <source>
        <dbReference type="Pfam" id="PF11967"/>
    </source>
</evidence>
<organism evidence="8">
    <name type="scientific">metagenome</name>
    <dbReference type="NCBI Taxonomy" id="256318"/>
    <lineage>
        <taxon>unclassified sequences</taxon>
        <taxon>metagenomes</taxon>
    </lineage>
</organism>
<keyword evidence="4" id="KW-0233">DNA recombination</keyword>
<dbReference type="InterPro" id="IPR003717">
    <property type="entry name" value="RecO"/>
</dbReference>
<evidence type="ECO:0000256" key="5">
    <source>
        <dbReference type="ARBA" id="ARBA00023204"/>
    </source>
</evidence>
<comment type="similarity">
    <text evidence="1">Belongs to the RecO family.</text>
</comment>
<dbReference type="GO" id="GO:0006302">
    <property type="term" value="P:double-strand break repair"/>
    <property type="evidence" value="ECO:0007669"/>
    <property type="project" value="TreeGrafter"/>
</dbReference>
<dbReference type="HAMAP" id="MF_00201">
    <property type="entry name" value="RecO"/>
    <property type="match status" value="1"/>
</dbReference>
<sequence>MEWSDDGIVLAARPHGEGSAVLSLLTRVHGRHPGLVRGASGGLRRGFLQPGATVSACWRSRLADALGSYTCELKTAVSATVLADRARLDALAAACAVLETTLPEREPMSAVFLTAESLLAVLALAESWAADYVRWELALLAELGYGLDLTQCAVTGATADLAYVSPRTGRAVTRAVGAPYRPKLLALPPFLTASGAAATAAEIGQGMALAGYFLERYVYGVRHQGVPAARRRLAERFPAADGGGANAASEE</sequence>
<dbReference type="SUPFAM" id="SSF50249">
    <property type="entry name" value="Nucleic acid-binding proteins"/>
    <property type="match status" value="1"/>
</dbReference>
<dbReference type="Gene3D" id="1.20.1440.120">
    <property type="entry name" value="Recombination protein O, C-terminal domain"/>
    <property type="match status" value="1"/>
</dbReference>
<evidence type="ECO:0000256" key="4">
    <source>
        <dbReference type="ARBA" id="ARBA00023172"/>
    </source>
</evidence>
<gene>
    <name evidence="8" type="primary">recO</name>
    <name evidence="8" type="ORF">DF3PB_450003</name>
</gene>
<keyword evidence="5" id="KW-0234">DNA repair</keyword>
<dbReference type="Gene3D" id="2.40.50.140">
    <property type="entry name" value="Nucleic acid-binding proteins"/>
    <property type="match status" value="1"/>
</dbReference>
<evidence type="ECO:0000256" key="2">
    <source>
        <dbReference type="ARBA" id="ARBA00021310"/>
    </source>
</evidence>
<dbReference type="GO" id="GO:0006310">
    <property type="term" value="P:DNA recombination"/>
    <property type="evidence" value="ECO:0007669"/>
    <property type="project" value="UniProtKB-KW"/>
</dbReference>
<protein>
    <recommendedName>
        <fullName evidence="2">DNA repair protein RecO</fullName>
    </recommendedName>
    <alternativeName>
        <fullName evidence="6">Recombination protein O</fullName>
    </alternativeName>
</protein>
<dbReference type="PANTHER" id="PTHR33991:SF1">
    <property type="entry name" value="DNA REPAIR PROTEIN RECO"/>
    <property type="match status" value="1"/>
</dbReference>
<dbReference type="InterPro" id="IPR022572">
    <property type="entry name" value="DNA_rep/recomb_RecO_N"/>
</dbReference>
<evidence type="ECO:0000313" key="8">
    <source>
        <dbReference type="EMBL" id="SUS07499.1"/>
    </source>
</evidence>
<proteinExistence type="inferred from homology"/>
<evidence type="ECO:0000256" key="3">
    <source>
        <dbReference type="ARBA" id="ARBA00022763"/>
    </source>
</evidence>
<dbReference type="Pfam" id="PF11967">
    <property type="entry name" value="RecO_N"/>
    <property type="match status" value="1"/>
</dbReference>
<dbReference type="NCBIfam" id="TIGR00613">
    <property type="entry name" value="reco"/>
    <property type="match status" value="1"/>
</dbReference>
<keyword evidence="3" id="KW-0227">DNA damage</keyword>
<evidence type="ECO:0000256" key="6">
    <source>
        <dbReference type="ARBA" id="ARBA00033409"/>
    </source>
</evidence>
<accession>A0A380TIG5</accession>